<comment type="caution">
    <text evidence="2">The sequence shown here is derived from an EMBL/GenBank/DDBJ whole genome shotgun (WGS) entry which is preliminary data.</text>
</comment>
<gene>
    <name evidence="2" type="ORF">LX32DRAFT_296018</name>
</gene>
<sequence>MEDPLSCCSSQCRVHPVSKISTKFSSIMQGRTTPVDPGMSCCLTSLGLVQRRANGLRGGNSPPTRLWHHSCGCIRAPRARQASFFFGFSLVFVGVGEGVTRSHGTPSSNKSSAWIWPNAMEVVELRACRAEVQWQVLPPVRASADAMTTSPTANPPFGRLSKTRNAG</sequence>
<accession>A0AAD9HMF8</accession>
<protein>
    <submittedName>
        <fullName evidence="2">Uncharacterized protein</fullName>
    </submittedName>
</protein>
<evidence type="ECO:0000313" key="3">
    <source>
        <dbReference type="Proteomes" id="UP001232148"/>
    </source>
</evidence>
<reference evidence="2" key="1">
    <citation type="submission" date="2021-06" db="EMBL/GenBank/DDBJ databases">
        <title>Comparative genomics, transcriptomics and evolutionary studies reveal genomic signatures of adaptation to plant cell wall in hemibiotrophic fungi.</title>
        <authorList>
            <consortium name="DOE Joint Genome Institute"/>
            <person name="Baroncelli R."/>
            <person name="Diaz J.F."/>
            <person name="Benocci T."/>
            <person name="Peng M."/>
            <person name="Battaglia E."/>
            <person name="Haridas S."/>
            <person name="Andreopoulos W."/>
            <person name="Labutti K."/>
            <person name="Pangilinan J."/>
            <person name="Floch G.L."/>
            <person name="Makela M.R."/>
            <person name="Henrissat B."/>
            <person name="Grigoriev I.V."/>
            <person name="Crouch J.A."/>
            <person name="De Vries R.P."/>
            <person name="Sukno S.A."/>
            <person name="Thon M.R."/>
        </authorList>
    </citation>
    <scope>NUCLEOTIDE SEQUENCE</scope>
    <source>
        <strain evidence="2">MAFF235873</strain>
    </source>
</reference>
<feature type="region of interest" description="Disordered" evidence="1">
    <location>
        <begin position="145"/>
        <end position="167"/>
    </location>
</feature>
<proteinExistence type="predicted"/>
<dbReference type="Proteomes" id="UP001232148">
    <property type="component" value="Unassembled WGS sequence"/>
</dbReference>
<dbReference type="EMBL" id="MU842845">
    <property type="protein sequence ID" value="KAK2030962.1"/>
    <property type="molecule type" value="Genomic_DNA"/>
</dbReference>
<keyword evidence="3" id="KW-1185">Reference proteome</keyword>
<name>A0AAD9HMF8_9PEZI</name>
<dbReference type="AlphaFoldDB" id="A0AAD9HMF8"/>
<organism evidence="2 3">
    <name type="scientific">Colletotrichum zoysiae</name>
    <dbReference type="NCBI Taxonomy" id="1216348"/>
    <lineage>
        <taxon>Eukaryota</taxon>
        <taxon>Fungi</taxon>
        <taxon>Dikarya</taxon>
        <taxon>Ascomycota</taxon>
        <taxon>Pezizomycotina</taxon>
        <taxon>Sordariomycetes</taxon>
        <taxon>Hypocreomycetidae</taxon>
        <taxon>Glomerellales</taxon>
        <taxon>Glomerellaceae</taxon>
        <taxon>Colletotrichum</taxon>
        <taxon>Colletotrichum graminicola species complex</taxon>
    </lineage>
</organism>
<evidence type="ECO:0000256" key="1">
    <source>
        <dbReference type="SAM" id="MobiDB-lite"/>
    </source>
</evidence>
<evidence type="ECO:0000313" key="2">
    <source>
        <dbReference type="EMBL" id="KAK2030962.1"/>
    </source>
</evidence>